<keyword evidence="9 12" id="KW-0472">Membrane</keyword>
<dbReference type="Gene3D" id="1.10.1140.10">
    <property type="entry name" value="Bovine Mitochondrial F1-atpase, Atp Synthase Beta Chain, Chain D, domain 3"/>
    <property type="match status" value="1"/>
</dbReference>
<keyword evidence="7 12" id="KW-1278">Translocase</keyword>
<evidence type="ECO:0000256" key="10">
    <source>
        <dbReference type="ARBA" id="ARBA00023196"/>
    </source>
</evidence>
<dbReference type="GO" id="GO:0005886">
    <property type="term" value="C:plasma membrane"/>
    <property type="evidence" value="ECO:0007669"/>
    <property type="project" value="UniProtKB-SubCell"/>
</dbReference>
<dbReference type="NCBIfam" id="TIGR01039">
    <property type="entry name" value="atpD"/>
    <property type="match status" value="1"/>
</dbReference>
<dbReference type="GO" id="GO:0005524">
    <property type="term" value="F:ATP binding"/>
    <property type="evidence" value="ECO:0007669"/>
    <property type="project" value="UniProtKB-UniRule"/>
</dbReference>
<evidence type="ECO:0000256" key="7">
    <source>
        <dbReference type="ARBA" id="ARBA00022967"/>
    </source>
</evidence>
<keyword evidence="5 12" id="KW-0375">Hydrogen ion transport</keyword>
<keyword evidence="8 12" id="KW-0406">Ion transport</keyword>
<dbReference type="GO" id="GO:0045259">
    <property type="term" value="C:proton-transporting ATP synthase complex"/>
    <property type="evidence" value="ECO:0007669"/>
    <property type="project" value="UniProtKB-KW"/>
</dbReference>
<comment type="catalytic activity">
    <reaction evidence="12">
        <text>ATP + H2O + 4 H(+)(in) = ADP + phosphate + 5 H(+)(out)</text>
        <dbReference type="Rhea" id="RHEA:57720"/>
        <dbReference type="ChEBI" id="CHEBI:15377"/>
        <dbReference type="ChEBI" id="CHEBI:15378"/>
        <dbReference type="ChEBI" id="CHEBI:30616"/>
        <dbReference type="ChEBI" id="CHEBI:43474"/>
        <dbReference type="ChEBI" id="CHEBI:456216"/>
        <dbReference type="EC" id="7.1.2.2"/>
    </reaction>
</comment>
<evidence type="ECO:0000256" key="12">
    <source>
        <dbReference type="HAMAP-Rule" id="MF_01347"/>
    </source>
</evidence>
<dbReference type="InterPro" id="IPR055190">
    <property type="entry name" value="ATP-synt_VA_C"/>
</dbReference>
<evidence type="ECO:0000256" key="8">
    <source>
        <dbReference type="ARBA" id="ARBA00023065"/>
    </source>
</evidence>
<sequence>MATQKKGKISQVIGPVIDVIFDEVEQLPNIYDAIEVVRDNEEGNLVLEVEQHIGQDTVRCIAMDATDGLSRGQEVISTEKPITMPIGEEVNGRLFNVIGKAIDGIGEVSKASELPIHRSAPKFEDLSTSAEVLYTGIKVIDLIEPYSKGGKIGLFGGAGVGKTVLIQELINNIAKGHGGLSVFAGVGERTREGNDLLREMLESKIISYGDDFLKSMEEGGWDLSKVNHEALKTSKVAFVFGQMNEPPGARARVALSGLTLAEYYRDGLGEGKGRDVLFFIDNIFRFTQAGSEVSALLGRMPSAVGYQPTLASEMGALQERITSTKNGSITSVQAVYVPADDLTDPAPATTFAYLDATTVLDRKIASLGIYPAVDPLQSTSRILTPEILGEEHYNCAQSVKEILQRYKGLQDIIAILGMEELSEEDKLVVHRARRVQRFLSQPFHVAEQFTGTPGVLVDIKDTIKGFNMIINGELDQYPEAAFNLKGTIEEVIEHGEKMLAEFNNK</sequence>
<comment type="subcellular location">
    <subcellularLocation>
        <location evidence="12">Cell membrane</location>
        <topology evidence="12">Peripheral membrane protein</topology>
    </subcellularLocation>
    <subcellularLocation>
        <location evidence="1">Membrane</location>
        <topology evidence="1">Peripheral membrane protein</topology>
    </subcellularLocation>
</comment>
<keyword evidence="15" id="KW-1185">Reference proteome</keyword>
<comment type="caution">
    <text evidence="14">The sequence shown here is derived from an EMBL/GenBank/DDBJ whole genome shotgun (WGS) entry which is preliminary data.</text>
</comment>
<dbReference type="RefSeq" id="WP_146262501.1">
    <property type="nucleotide sequence ID" value="NZ_SELG01000035.1"/>
</dbReference>
<evidence type="ECO:0000256" key="11">
    <source>
        <dbReference type="ARBA" id="ARBA00023310"/>
    </source>
</evidence>
<reference evidence="14 15" key="1">
    <citation type="submission" date="2019-02" db="EMBL/GenBank/DDBJ databases">
        <title>Apibacter muscae sp. nov.: a novel member of the house fly microbiota.</title>
        <authorList>
            <person name="Park R."/>
        </authorList>
    </citation>
    <scope>NUCLEOTIDE SEQUENCE [LARGE SCALE GENOMIC DNA]</scope>
    <source>
        <strain evidence="14 15">AL1</strain>
    </source>
</reference>
<dbReference type="SMART" id="SM00382">
    <property type="entry name" value="AAA"/>
    <property type="match status" value="1"/>
</dbReference>
<dbReference type="EMBL" id="SELH01000025">
    <property type="protein sequence ID" value="TWP26851.1"/>
    <property type="molecule type" value="Genomic_DNA"/>
</dbReference>
<comment type="function">
    <text evidence="12">Produces ATP from ADP in the presence of a proton gradient across the membrane. The catalytic sites are hosted primarily by the beta subunits.</text>
</comment>
<dbReference type="PANTHER" id="PTHR15184:SF71">
    <property type="entry name" value="ATP SYNTHASE SUBUNIT BETA, MITOCHONDRIAL"/>
    <property type="match status" value="1"/>
</dbReference>
<evidence type="ECO:0000256" key="4">
    <source>
        <dbReference type="ARBA" id="ARBA00022741"/>
    </source>
</evidence>
<proteinExistence type="inferred from homology"/>
<dbReference type="OrthoDB" id="9801639at2"/>
<dbReference type="InterPro" id="IPR005722">
    <property type="entry name" value="ATP_synth_F1_bsu"/>
</dbReference>
<evidence type="ECO:0000256" key="9">
    <source>
        <dbReference type="ARBA" id="ARBA00023136"/>
    </source>
</evidence>
<dbReference type="Pfam" id="PF22919">
    <property type="entry name" value="ATP-synt_VA_C"/>
    <property type="match status" value="1"/>
</dbReference>
<evidence type="ECO:0000256" key="3">
    <source>
        <dbReference type="ARBA" id="ARBA00022448"/>
    </source>
</evidence>
<dbReference type="CDD" id="cd01133">
    <property type="entry name" value="F1-ATPase_beta_CD"/>
    <property type="match status" value="1"/>
</dbReference>
<keyword evidence="6 12" id="KW-0067">ATP-binding</keyword>
<dbReference type="Pfam" id="PF02874">
    <property type="entry name" value="ATP-synt_ab_N"/>
    <property type="match status" value="1"/>
</dbReference>
<accession>A0A563DA97</accession>
<evidence type="ECO:0000313" key="15">
    <source>
        <dbReference type="Proteomes" id="UP000319499"/>
    </source>
</evidence>
<keyword evidence="11 12" id="KW-0066">ATP synthesis</keyword>
<dbReference type="CDD" id="cd18115">
    <property type="entry name" value="ATP-synt_F1_beta_N"/>
    <property type="match status" value="1"/>
</dbReference>
<keyword evidence="10 12" id="KW-0139">CF(1)</keyword>
<dbReference type="InterPro" id="IPR020003">
    <property type="entry name" value="ATPase_a/bsu_AS"/>
</dbReference>
<dbReference type="FunFam" id="3.40.50.300:FF:000004">
    <property type="entry name" value="ATP synthase subunit beta"/>
    <property type="match status" value="1"/>
</dbReference>
<keyword evidence="12" id="KW-1003">Cell membrane</keyword>
<dbReference type="InterPro" id="IPR004100">
    <property type="entry name" value="ATPase_F1/V1/A1_a/bsu_N"/>
</dbReference>
<evidence type="ECO:0000256" key="1">
    <source>
        <dbReference type="ARBA" id="ARBA00004170"/>
    </source>
</evidence>
<evidence type="ECO:0000256" key="2">
    <source>
        <dbReference type="ARBA" id="ARBA00008936"/>
    </source>
</evidence>
<dbReference type="InterPro" id="IPR024034">
    <property type="entry name" value="ATPase_F1/V1_b/a_C"/>
</dbReference>
<dbReference type="SUPFAM" id="SSF50615">
    <property type="entry name" value="N-terminal domain of alpha and beta subunits of F1 ATP synthase"/>
    <property type="match status" value="1"/>
</dbReference>
<dbReference type="Gene3D" id="2.40.10.170">
    <property type="match status" value="1"/>
</dbReference>
<evidence type="ECO:0000313" key="14">
    <source>
        <dbReference type="EMBL" id="TWP26851.1"/>
    </source>
</evidence>
<dbReference type="InterPro" id="IPR000194">
    <property type="entry name" value="ATPase_F1/V1/A1_a/bsu_nucl-bd"/>
</dbReference>
<dbReference type="InterPro" id="IPR003593">
    <property type="entry name" value="AAA+_ATPase"/>
</dbReference>
<dbReference type="CDD" id="cd18110">
    <property type="entry name" value="ATP-synt_F1_beta_C"/>
    <property type="match status" value="1"/>
</dbReference>
<dbReference type="InterPro" id="IPR027417">
    <property type="entry name" value="P-loop_NTPase"/>
</dbReference>
<dbReference type="SUPFAM" id="SSF52540">
    <property type="entry name" value="P-loop containing nucleoside triphosphate hydrolases"/>
    <property type="match status" value="1"/>
</dbReference>
<evidence type="ECO:0000256" key="6">
    <source>
        <dbReference type="ARBA" id="ARBA00022840"/>
    </source>
</evidence>
<dbReference type="Proteomes" id="UP000319499">
    <property type="component" value="Unassembled WGS sequence"/>
</dbReference>
<dbReference type="InterPro" id="IPR036121">
    <property type="entry name" value="ATPase_F1/V1/A1_a/bsu_N_sf"/>
</dbReference>
<keyword evidence="4 12" id="KW-0547">Nucleotide-binding</keyword>
<dbReference type="PANTHER" id="PTHR15184">
    <property type="entry name" value="ATP SYNTHASE"/>
    <property type="match status" value="1"/>
</dbReference>
<evidence type="ECO:0000259" key="13">
    <source>
        <dbReference type="SMART" id="SM00382"/>
    </source>
</evidence>
<dbReference type="FunFam" id="1.10.1140.10:FF:000001">
    <property type="entry name" value="ATP synthase subunit beta"/>
    <property type="match status" value="1"/>
</dbReference>
<dbReference type="InterPro" id="IPR050053">
    <property type="entry name" value="ATPase_alpha/beta_chains"/>
</dbReference>
<dbReference type="AlphaFoldDB" id="A0A563DA97"/>
<feature type="binding site" evidence="12">
    <location>
        <begin position="156"/>
        <end position="163"/>
    </location>
    <ligand>
        <name>ATP</name>
        <dbReference type="ChEBI" id="CHEBI:30616"/>
    </ligand>
</feature>
<dbReference type="EC" id="7.1.2.2" evidence="12"/>
<organism evidence="14 15">
    <name type="scientific">Apibacter muscae</name>
    <dbReference type="NCBI Taxonomy" id="2509004"/>
    <lineage>
        <taxon>Bacteria</taxon>
        <taxon>Pseudomonadati</taxon>
        <taxon>Bacteroidota</taxon>
        <taxon>Flavobacteriia</taxon>
        <taxon>Flavobacteriales</taxon>
        <taxon>Weeksellaceae</taxon>
        <taxon>Apibacter</taxon>
    </lineage>
</organism>
<name>A0A563DA97_9FLAO</name>
<dbReference type="Pfam" id="PF00006">
    <property type="entry name" value="ATP-synt_ab"/>
    <property type="match status" value="1"/>
</dbReference>
<evidence type="ECO:0000256" key="5">
    <source>
        <dbReference type="ARBA" id="ARBA00022781"/>
    </source>
</evidence>
<protein>
    <recommendedName>
        <fullName evidence="12">ATP synthase subunit beta</fullName>
        <ecNumber evidence="12">7.1.2.2</ecNumber>
    </recommendedName>
    <alternativeName>
        <fullName evidence="12">ATP synthase F1 sector subunit beta</fullName>
    </alternativeName>
    <alternativeName>
        <fullName evidence="12">F-ATPase subunit beta</fullName>
    </alternativeName>
</protein>
<keyword evidence="3 12" id="KW-0813">Transport</keyword>
<dbReference type="PROSITE" id="PS00152">
    <property type="entry name" value="ATPASE_ALPHA_BETA"/>
    <property type="match status" value="1"/>
</dbReference>
<dbReference type="SUPFAM" id="SSF47917">
    <property type="entry name" value="C-terminal domain of alpha and beta subunits of F1 ATP synthase"/>
    <property type="match status" value="1"/>
</dbReference>
<feature type="domain" description="AAA+ ATPase" evidence="13">
    <location>
        <begin position="148"/>
        <end position="365"/>
    </location>
</feature>
<dbReference type="HAMAP" id="MF_01347">
    <property type="entry name" value="ATP_synth_beta_bact"/>
    <property type="match status" value="1"/>
</dbReference>
<dbReference type="Gene3D" id="3.40.50.300">
    <property type="entry name" value="P-loop containing nucleotide triphosphate hydrolases"/>
    <property type="match status" value="1"/>
</dbReference>
<gene>
    <name evidence="12" type="primary">atpD</name>
    <name evidence="14" type="ORF">ETU09_09855</name>
</gene>
<dbReference type="GO" id="GO:0046933">
    <property type="term" value="F:proton-transporting ATP synthase activity, rotational mechanism"/>
    <property type="evidence" value="ECO:0007669"/>
    <property type="project" value="UniProtKB-UniRule"/>
</dbReference>
<comment type="similarity">
    <text evidence="2 12">Belongs to the ATPase alpha/beta chains family.</text>
</comment>